<evidence type="ECO:0000256" key="4">
    <source>
        <dbReference type="ARBA" id="ARBA00022840"/>
    </source>
</evidence>
<dbReference type="PROSITE" id="PS50893">
    <property type="entry name" value="ABC_TRANSPORTER_2"/>
    <property type="match status" value="2"/>
</dbReference>
<feature type="compositionally biased region" description="Basic and acidic residues" evidence="7">
    <location>
        <begin position="1"/>
        <end position="16"/>
    </location>
</feature>
<dbReference type="InterPro" id="IPR003439">
    <property type="entry name" value="ABC_transporter-like_ATP-bd"/>
</dbReference>
<evidence type="ECO:0000256" key="5">
    <source>
        <dbReference type="ARBA" id="ARBA00022989"/>
    </source>
</evidence>
<protein>
    <submittedName>
        <fullName evidence="11">ATP-dependent permease</fullName>
    </submittedName>
</protein>
<evidence type="ECO:0000259" key="10">
    <source>
        <dbReference type="PROSITE" id="PS50929"/>
    </source>
</evidence>
<feature type="transmembrane region" description="Helical" evidence="8">
    <location>
        <begin position="92"/>
        <end position="121"/>
    </location>
</feature>
<feature type="region of interest" description="Disordered" evidence="7">
    <location>
        <begin position="610"/>
        <end position="641"/>
    </location>
</feature>
<dbReference type="PANTHER" id="PTHR43394">
    <property type="entry name" value="ATP-DEPENDENT PERMEASE MDL1, MITOCHONDRIAL"/>
    <property type="match status" value="1"/>
</dbReference>
<feature type="transmembrane region" description="Helical" evidence="8">
    <location>
        <begin position="1005"/>
        <end position="1028"/>
    </location>
</feature>
<evidence type="ECO:0000256" key="2">
    <source>
        <dbReference type="ARBA" id="ARBA00022692"/>
    </source>
</evidence>
<dbReference type="SUPFAM" id="SSF52540">
    <property type="entry name" value="P-loop containing nucleoside triphosphate hydrolases"/>
    <property type="match status" value="3"/>
</dbReference>
<dbReference type="CDD" id="cd18578">
    <property type="entry name" value="ABC_6TM_Pgp_ABCB1_D2_like"/>
    <property type="match status" value="1"/>
</dbReference>
<feature type="domain" description="ABC transporter" evidence="9">
    <location>
        <begin position="309"/>
        <end position="547"/>
    </location>
</feature>
<reference evidence="11 12" key="1">
    <citation type="submission" date="2024-02" db="EMBL/GenBank/DDBJ databases">
        <title>De novo assembly and annotation of 12 fungi associated with fruit tree decline syndrome in Ontario, Canada.</title>
        <authorList>
            <person name="Sulman M."/>
            <person name="Ellouze W."/>
            <person name="Ilyukhin E."/>
        </authorList>
    </citation>
    <scope>NUCLEOTIDE SEQUENCE [LARGE SCALE GENOMIC DNA]</scope>
    <source>
        <strain evidence="11 12">M97-236</strain>
    </source>
</reference>
<evidence type="ECO:0000256" key="3">
    <source>
        <dbReference type="ARBA" id="ARBA00022741"/>
    </source>
</evidence>
<feature type="domain" description="ABC transmembrane type-1" evidence="10">
    <location>
        <begin position="50"/>
        <end position="317"/>
    </location>
</feature>
<organism evidence="11 12">
    <name type="scientific">Nothophoma quercina</name>
    <dbReference type="NCBI Taxonomy" id="749835"/>
    <lineage>
        <taxon>Eukaryota</taxon>
        <taxon>Fungi</taxon>
        <taxon>Dikarya</taxon>
        <taxon>Ascomycota</taxon>
        <taxon>Pezizomycotina</taxon>
        <taxon>Dothideomycetes</taxon>
        <taxon>Pleosporomycetidae</taxon>
        <taxon>Pleosporales</taxon>
        <taxon>Pleosporineae</taxon>
        <taxon>Didymellaceae</taxon>
        <taxon>Nothophoma</taxon>
    </lineage>
</organism>
<sequence>MTTPPDSEHSGQDEKVTTQADGEQEYASQIGWKALFGFTTISHIPVLISALASAAAAAATLPVISIIYGQIFGAYSDYGSGKTDGDTLLSEVSRLCLIMTGITAASWILNSFFFCLFLLFGELQAKSARNRIFDVLIRKDITWFDMRENGIAAFLPTVQMHIRNLQLSVSAPLGEGLQCFVAAIAAMGVAFYYSWNLTLVVVCTVPVIYLAEAWVSKRQSVRAHEQATQLQQALKYIANAIQNIETVKCFNGESYELQIFTKATAQAASLYRRVANLRGVQIGTLHFFTLTVFVQGFAYGSYLVRSGKLDIDSVTFSYPTRSDEIALRDATLFFPAGETTFVIGKSGSGKSTLGQLLVRFYQPSSGQILLDRVPLNELDAHWLRQNVTLVEQHSILFDDTILNNITLGNHGGVVTMEDVKNAISFAMLGPVVEGLPAGLETHLRGKSSSLSGGQKQRMALARARIRNTPVLILDESTSALDCATRAMILHAIREWREGKTTIVITHDMSQIQSDDFLYLLDNAQVLQEGYRKELEAQPGIFHSFLASQSEEKEDVENEYLSEDDFDEDQTDELTSLYRDSWVMPTPAKRPLSAVLFGQSVLSTFQTERTLGRSDTVTSRPDKRLSRVISEASESHEQEDSFDVNRVSLKPPPEASSPVSSVFGMTQFSTARTSRTLLDDHLSRTYSFKQKHYNTRPISRASTRPISCHSAFPKRLSIATERTSYLPQRPNRSRRKHLRSKFSRERILDGQKLASESLPITHILRTVWPLIDWQSRLALIAALLATLVHAVATPVFAWVFSQLLATFYAVEDTHAEAIKYVLIILGIAIADGLANYFMFYLYDSVAQSWTLALKKGAMRRILAQPREFFDKEENSMARLAETLDHFAEEARNLPGRFMGIFIAMFLMMFIGFIWSLAISWKVTLVALASGPILFAITKAYNLISSHWENLANEAADDVGQILHETFVNIRTVRCLTLEDHFHKKYQAATTDAVKVGAKRALYSGSIFGLLSAAVLFVTIALFWFGAWLISRKEHTVTEITETFMILMLCINDVSQMSQYMTQVNISREAGARLLCLARLPEMSHEDVGTTKIDTAGDITFNNVSFTYPTRTDRQVLYNVSLSIPHGSCTAIVGSSGSGKSTIAALLLKLYPTSQTVSTFHASSDKDLTISGHAIKSLHTHTLRSRMAIVSQTPVLFPGTIAQNIAYALSPSCPESGMESIRLAADAAGVSEFIESLPNGYQTLVGDGGTVLSGGQAQRIAIARALVRNPDVLILDEATSALDAVAASTIRETVQRLVFASASDNDETAESPLSPRSRPGGVWTDKNWKASDGVMSPGWMRARGKGAKSKEKKKQMTVIIITHAREMMSIAKHIIMLDKGRVVEEGGYAELKRKRGGAFAKLLRGKAE</sequence>
<dbReference type="EMBL" id="JAKIXB020000001">
    <property type="protein sequence ID" value="KAL1611460.1"/>
    <property type="molecule type" value="Genomic_DNA"/>
</dbReference>
<dbReference type="PROSITE" id="PS50929">
    <property type="entry name" value="ABC_TM1F"/>
    <property type="match status" value="2"/>
</dbReference>
<dbReference type="Gene3D" id="1.20.1560.10">
    <property type="entry name" value="ABC transporter type 1, transmembrane domain"/>
    <property type="match status" value="2"/>
</dbReference>
<keyword evidence="2 8" id="KW-0812">Transmembrane</keyword>
<dbReference type="PANTHER" id="PTHR43394:SF1">
    <property type="entry name" value="ATP-BINDING CASSETTE SUB-FAMILY B MEMBER 10, MITOCHONDRIAL"/>
    <property type="match status" value="1"/>
</dbReference>
<keyword evidence="4" id="KW-0067">ATP-binding</keyword>
<dbReference type="InterPro" id="IPR039421">
    <property type="entry name" value="Type_1_exporter"/>
</dbReference>
<dbReference type="Pfam" id="PF00664">
    <property type="entry name" value="ABC_membrane"/>
    <property type="match status" value="2"/>
</dbReference>
<feature type="region of interest" description="Disordered" evidence="7">
    <location>
        <begin position="1"/>
        <end position="20"/>
    </location>
</feature>
<keyword evidence="5 8" id="KW-1133">Transmembrane helix</keyword>
<comment type="caution">
    <text evidence="11">The sequence shown here is derived from an EMBL/GenBank/DDBJ whole genome shotgun (WGS) entry which is preliminary data.</text>
</comment>
<evidence type="ECO:0000313" key="11">
    <source>
        <dbReference type="EMBL" id="KAL1611460.1"/>
    </source>
</evidence>
<keyword evidence="3" id="KW-0547">Nucleotide-binding</keyword>
<evidence type="ECO:0000256" key="7">
    <source>
        <dbReference type="SAM" id="MobiDB-lite"/>
    </source>
</evidence>
<dbReference type="SUPFAM" id="SSF90123">
    <property type="entry name" value="ABC transporter transmembrane region"/>
    <property type="match status" value="2"/>
</dbReference>
<feature type="transmembrane region" description="Helical" evidence="8">
    <location>
        <begin position="896"/>
        <end position="917"/>
    </location>
</feature>
<feature type="transmembrane region" description="Helical" evidence="8">
    <location>
        <begin position="46"/>
        <end position="72"/>
    </location>
</feature>
<gene>
    <name evidence="11" type="primary">HST6</name>
    <name evidence="11" type="ORF">SLS59_000179</name>
</gene>
<proteinExistence type="predicted"/>
<dbReference type="CDD" id="cd18577">
    <property type="entry name" value="ABC_6TM_Pgp_ABCB1_D1_like"/>
    <property type="match status" value="1"/>
</dbReference>
<accession>A0ABR3S469</accession>
<dbReference type="InterPro" id="IPR027417">
    <property type="entry name" value="P-loop_NTPase"/>
</dbReference>
<dbReference type="SMART" id="SM00382">
    <property type="entry name" value="AAA"/>
    <property type="match status" value="2"/>
</dbReference>
<feature type="domain" description="ABC transmembrane type-1" evidence="10">
    <location>
        <begin position="779"/>
        <end position="1062"/>
    </location>
</feature>
<dbReference type="InterPro" id="IPR017871">
    <property type="entry name" value="ABC_transporter-like_CS"/>
</dbReference>
<name>A0ABR3S469_9PLEO</name>
<feature type="domain" description="ABC transporter" evidence="9">
    <location>
        <begin position="1097"/>
        <end position="1402"/>
    </location>
</feature>
<dbReference type="Gene3D" id="3.40.50.300">
    <property type="entry name" value="P-loop containing nucleotide triphosphate hydrolases"/>
    <property type="match status" value="2"/>
</dbReference>
<feature type="transmembrane region" description="Helical" evidence="8">
    <location>
        <begin position="776"/>
        <end position="799"/>
    </location>
</feature>
<evidence type="ECO:0000256" key="6">
    <source>
        <dbReference type="ARBA" id="ARBA00023136"/>
    </source>
</evidence>
<dbReference type="InterPro" id="IPR011527">
    <property type="entry name" value="ABC1_TM_dom"/>
</dbReference>
<feature type="transmembrane region" description="Helical" evidence="8">
    <location>
        <begin position="197"/>
        <end position="215"/>
    </location>
</feature>
<dbReference type="InterPro" id="IPR036640">
    <property type="entry name" value="ABC1_TM_sf"/>
</dbReference>
<evidence type="ECO:0000256" key="8">
    <source>
        <dbReference type="SAM" id="Phobius"/>
    </source>
</evidence>
<dbReference type="PROSITE" id="PS00211">
    <property type="entry name" value="ABC_TRANSPORTER_1"/>
    <property type="match status" value="1"/>
</dbReference>
<evidence type="ECO:0000259" key="9">
    <source>
        <dbReference type="PROSITE" id="PS50893"/>
    </source>
</evidence>
<dbReference type="Proteomes" id="UP001521222">
    <property type="component" value="Unassembled WGS sequence"/>
</dbReference>
<dbReference type="Pfam" id="PF00005">
    <property type="entry name" value="ABC_tran"/>
    <property type="match status" value="2"/>
</dbReference>
<dbReference type="InterPro" id="IPR003593">
    <property type="entry name" value="AAA+_ATPase"/>
</dbReference>
<feature type="transmembrane region" description="Helical" evidence="8">
    <location>
        <begin position="819"/>
        <end position="841"/>
    </location>
</feature>
<keyword evidence="12" id="KW-1185">Reference proteome</keyword>
<feature type="transmembrane region" description="Helical" evidence="8">
    <location>
        <begin position="169"/>
        <end position="191"/>
    </location>
</feature>
<evidence type="ECO:0000313" key="12">
    <source>
        <dbReference type="Proteomes" id="UP001521222"/>
    </source>
</evidence>
<feature type="region of interest" description="Disordered" evidence="7">
    <location>
        <begin position="1303"/>
        <end position="1325"/>
    </location>
</feature>
<evidence type="ECO:0000256" key="1">
    <source>
        <dbReference type="ARBA" id="ARBA00004141"/>
    </source>
</evidence>
<keyword evidence="6 8" id="KW-0472">Membrane</keyword>
<comment type="subcellular location">
    <subcellularLocation>
        <location evidence="1">Membrane</location>
        <topology evidence="1">Multi-pass membrane protein</topology>
    </subcellularLocation>
</comment>